<dbReference type="Proteomes" id="UP000383932">
    <property type="component" value="Unassembled WGS sequence"/>
</dbReference>
<comment type="caution">
    <text evidence="2">The sequence shown here is derived from an EMBL/GenBank/DDBJ whole genome shotgun (WGS) entry which is preliminary data.</text>
</comment>
<proteinExistence type="predicted"/>
<evidence type="ECO:0000313" key="3">
    <source>
        <dbReference type="Proteomes" id="UP000383932"/>
    </source>
</evidence>
<evidence type="ECO:0000256" key="1">
    <source>
        <dbReference type="SAM" id="MobiDB-lite"/>
    </source>
</evidence>
<gene>
    <name evidence="2" type="ORF">CTheo_9094</name>
</gene>
<evidence type="ECO:0000313" key="2">
    <source>
        <dbReference type="EMBL" id="KAB5587468.1"/>
    </source>
</evidence>
<feature type="compositionally biased region" description="Polar residues" evidence="1">
    <location>
        <begin position="90"/>
        <end position="99"/>
    </location>
</feature>
<reference evidence="2 3" key="1">
    <citation type="journal article" date="2019" name="Fungal Biol. Biotechnol.">
        <title>Draft genome sequence of fastidious pathogen Ceratobasidium theobromae, which causes vascular-streak dieback in Theobroma cacao.</title>
        <authorList>
            <person name="Ali S.S."/>
            <person name="Asman A."/>
            <person name="Shao J."/>
            <person name="Firmansyah A.P."/>
            <person name="Susilo A.W."/>
            <person name="Rosmana A."/>
            <person name="McMahon P."/>
            <person name="Junaid M."/>
            <person name="Guest D."/>
            <person name="Kheng T.Y."/>
            <person name="Meinhardt L.W."/>
            <person name="Bailey B.A."/>
        </authorList>
    </citation>
    <scope>NUCLEOTIDE SEQUENCE [LARGE SCALE GENOMIC DNA]</scope>
    <source>
        <strain evidence="2 3">CT2</strain>
    </source>
</reference>
<feature type="compositionally biased region" description="Polar residues" evidence="1">
    <location>
        <begin position="15"/>
        <end position="31"/>
    </location>
</feature>
<feature type="compositionally biased region" description="Basic and acidic residues" evidence="1">
    <location>
        <begin position="131"/>
        <end position="162"/>
    </location>
</feature>
<dbReference type="AlphaFoldDB" id="A0A5N5Q7U7"/>
<accession>A0A5N5Q7U7</accession>
<dbReference type="EMBL" id="SSOP01001069">
    <property type="protein sequence ID" value="KAB5587468.1"/>
    <property type="molecule type" value="Genomic_DNA"/>
</dbReference>
<feature type="region of interest" description="Disordered" evidence="1">
    <location>
        <begin position="1"/>
        <end position="162"/>
    </location>
</feature>
<dbReference type="OrthoDB" id="3249068at2759"/>
<protein>
    <submittedName>
        <fullName evidence="2">Uncharacterized protein</fullName>
    </submittedName>
</protein>
<name>A0A5N5Q7U7_9AGAM</name>
<organism evidence="2 3">
    <name type="scientific">Ceratobasidium theobromae</name>
    <dbReference type="NCBI Taxonomy" id="1582974"/>
    <lineage>
        <taxon>Eukaryota</taxon>
        <taxon>Fungi</taxon>
        <taxon>Dikarya</taxon>
        <taxon>Basidiomycota</taxon>
        <taxon>Agaricomycotina</taxon>
        <taxon>Agaricomycetes</taxon>
        <taxon>Cantharellales</taxon>
        <taxon>Ceratobasidiaceae</taxon>
        <taxon>Ceratobasidium</taxon>
    </lineage>
</organism>
<feature type="compositionally biased region" description="Polar residues" evidence="1">
    <location>
        <begin position="72"/>
        <end position="82"/>
    </location>
</feature>
<keyword evidence="3" id="KW-1185">Reference proteome</keyword>
<sequence length="313" mass="34078">MKGVKKSATGLRVTSIGTPHTPPSESVSKSRAQVEEVNDSMVFRKLSQPAASSSGSPFSAKIPGDRDRECQSHSVLTPSKSNLAKRKHGLSQNSVSNVADATKRARKEGYEEDEGQGNDSEWAGTPTDLEAGVRLEEEGASSRREGLSPKIFEESDEGDPHAHWEKSVEAFRGTKMKPSADVIKLQSELSDACLGAGLVRFCGIGDVHGIVQLSDDPNTRGNPRPIIPTHVEALYEILQRRGAKRDHEAPAILVAPRALIEPNCLQEMQGRNSRDITAALPFIKLVRPQAAREDVLENRLWLRRVNGARLGNA</sequence>
<feature type="compositionally biased region" description="Low complexity" evidence="1">
    <location>
        <begin position="47"/>
        <end position="62"/>
    </location>
</feature>